<dbReference type="PANTHER" id="PTHR32467:SF22">
    <property type="entry name" value="AP2-LIKE ETHYLENE-RESPONSIVE TRANSCRIPTION FACTOR PLT2"/>
    <property type="match status" value="1"/>
</dbReference>
<dbReference type="AlphaFoldDB" id="A0A2P5F1J8"/>
<feature type="domain" description="AP2/ERF" evidence="7">
    <location>
        <begin position="46"/>
        <end position="105"/>
    </location>
</feature>
<keyword evidence="5" id="KW-0539">Nucleus</keyword>
<evidence type="ECO:0000256" key="2">
    <source>
        <dbReference type="ARBA" id="ARBA00023015"/>
    </source>
</evidence>
<dbReference type="InterPro" id="IPR001471">
    <property type="entry name" value="AP2/ERF_dom"/>
</dbReference>
<dbReference type="CDD" id="cd00018">
    <property type="entry name" value="AP2"/>
    <property type="match status" value="1"/>
</dbReference>
<dbReference type="InterPro" id="IPR016177">
    <property type="entry name" value="DNA-bd_dom_sf"/>
</dbReference>
<accession>A0A2P5F1J8</accession>
<dbReference type="SMART" id="SM00380">
    <property type="entry name" value="AP2"/>
    <property type="match status" value="2"/>
</dbReference>
<keyword evidence="3" id="KW-0238">DNA-binding</keyword>
<dbReference type="InParanoid" id="A0A2P5F1J8"/>
<dbReference type="GO" id="GO:0003700">
    <property type="term" value="F:DNA-binding transcription factor activity"/>
    <property type="evidence" value="ECO:0007669"/>
    <property type="project" value="InterPro"/>
</dbReference>
<dbReference type="SUPFAM" id="SSF54171">
    <property type="entry name" value="DNA-binding domain"/>
    <property type="match status" value="2"/>
</dbReference>
<comment type="caution">
    <text evidence="8">The sequence shown here is derived from an EMBL/GenBank/DDBJ whole genome shotgun (WGS) entry which is preliminary data.</text>
</comment>
<sequence>MEFFNSSGRSSSSQPTHPINLAFPPFDGTTDFGILESPIFKLKSSKYRGVQKIKDKETYVAHVYDNGYSPKQGRTRRFDKEENAARAHDLVSLKFWGTSIQTNFPKTDYVKAVEAMANMNDQDVVAAVRRSSNSFSRGKSKYRGVVRHANSGKWQARKGPGRDSFLGTFETEEEAAIAFDIASIKLKGIKAITNFDIKSYNVRAILEGKTEPGNIRAEKVVNHAETFVVSTIQEKPESSLSNTGIGSRKKKRSLTFHGFLGKQAETGFSGNINSLRGNPVTAPAGSEFQHGNKIPFSPETISIGFSTEPRASWDLGFKHSNSSAFQSYEQAKPRESLVLQEANNQSPVFKILGSDVYLPNKTNLFEEKDIQCLQGGFQHASSSCFKPFQKL</sequence>
<reference evidence="9" key="1">
    <citation type="submission" date="2016-06" db="EMBL/GenBank/DDBJ databases">
        <title>Parallel loss of symbiosis genes in relatives of nitrogen-fixing non-legume Parasponia.</title>
        <authorList>
            <person name="Van Velzen R."/>
            <person name="Holmer R."/>
            <person name="Bu F."/>
            <person name="Rutten L."/>
            <person name="Van Zeijl A."/>
            <person name="Liu W."/>
            <person name="Santuari L."/>
            <person name="Cao Q."/>
            <person name="Sharma T."/>
            <person name="Shen D."/>
            <person name="Roswanjaya Y."/>
            <person name="Wardhani T."/>
            <person name="Kalhor M.S."/>
            <person name="Jansen J."/>
            <person name="Van den Hoogen J."/>
            <person name="Gungor B."/>
            <person name="Hartog M."/>
            <person name="Hontelez J."/>
            <person name="Verver J."/>
            <person name="Yang W.-C."/>
            <person name="Schijlen E."/>
            <person name="Repin R."/>
            <person name="Schilthuizen M."/>
            <person name="Schranz E."/>
            <person name="Heidstra R."/>
            <person name="Miyata K."/>
            <person name="Fedorova E."/>
            <person name="Kohlen W."/>
            <person name="Bisseling T."/>
            <person name="Smit S."/>
            <person name="Geurts R."/>
        </authorList>
    </citation>
    <scope>NUCLEOTIDE SEQUENCE [LARGE SCALE GENOMIC DNA]</scope>
    <source>
        <strain evidence="9">cv. RG33-2</strain>
    </source>
</reference>
<evidence type="ECO:0000256" key="1">
    <source>
        <dbReference type="ARBA" id="ARBA00004123"/>
    </source>
</evidence>
<evidence type="ECO:0000256" key="3">
    <source>
        <dbReference type="ARBA" id="ARBA00023125"/>
    </source>
</evidence>
<dbReference type="InterPro" id="IPR036955">
    <property type="entry name" value="AP2/ERF_dom_sf"/>
</dbReference>
<proteinExistence type="predicted"/>
<feature type="compositionally biased region" description="Low complexity" evidence="6">
    <location>
        <begin position="1"/>
        <end position="13"/>
    </location>
</feature>
<dbReference type="Gene3D" id="3.30.730.10">
    <property type="entry name" value="AP2/ERF domain"/>
    <property type="match status" value="2"/>
</dbReference>
<gene>
    <name evidence="8" type="primary">TorERF24</name>
    <name evidence="8" type="ORF">TorRG33x02_124950</name>
</gene>
<dbReference type="GO" id="GO:0005634">
    <property type="term" value="C:nucleus"/>
    <property type="evidence" value="ECO:0007669"/>
    <property type="project" value="UniProtKB-SubCell"/>
</dbReference>
<dbReference type="Proteomes" id="UP000237000">
    <property type="component" value="Unassembled WGS sequence"/>
</dbReference>
<dbReference type="GO" id="GO:0003677">
    <property type="term" value="F:DNA binding"/>
    <property type="evidence" value="ECO:0007669"/>
    <property type="project" value="UniProtKB-KW"/>
</dbReference>
<evidence type="ECO:0000259" key="7">
    <source>
        <dbReference type="PROSITE" id="PS51032"/>
    </source>
</evidence>
<dbReference type="PROSITE" id="PS51032">
    <property type="entry name" value="AP2_ERF"/>
    <property type="match status" value="2"/>
</dbReference>
<keyword evidence="4" id="KW-0804">Transcription</keyword>
<evidence type="ECO:0000256" key="6">
    <source>
        <dbReference type="SAM" id="MobiDB-lite"/>
    </source>
</evidence>
<feature type="domain" description="AP2/ERF" evidence="7">
    <location>
        <begin position="141"/>
        <end position="196"/>
    </location>
</feature>
<feature type="region of interest" description="Disordered" evidence="6">
    <location>
        <begin position="1"/>
        <end position="20"/>
    </location>
</feature>
<keyword evidence="9" id="KW-1185">Reference proteome</keyword>
<organism evidence="8 9">
    <name type="scientific">Trema orientale</name>
    <name type="common">Charcoal tree</name>
    <name type="synonym">Celtis orientalis</name>
    <dbReference type="NCBI Taxonomy" id="63057"/>
    <lineage>
        <taxon>Eukaryota</taxon>
        <taxon>Viridiplantae</taxon>
        <taxon>Streptophyta</taxon>
        <taxon>Embryophyta</taxon>
        <taxon>Tracheophyta</taxon>
        <taxon>Spermatophyta</taxon>
        <taxon>Magnoliopsida</taxon>
        <taxon>eudicotyledons</taxon>
        <taxon>Gunneridae</taxon>
        <taxon>Pentapetalae</taxon>
        <taxon>rosids</taxon>
        <taxon>fabids</taxon>
        <taxon>Rosales</taxon>
        <taxon>Cannabaceae</taxon>
        <taxon>Trema</taxon>
    </lineage>
</organism>
<keyword evidence="2" id="KW-0805">Transcription regulation</keyword>
<evidence type="ECO:0000256" key="5">
    <source>
        <dbReference type="ARBA" id="ARBA00023242"/>
    </source>
</evidence>
<evidence type="ECO:0000256" key="4">
    <source>
        <dbReference type="ARBA" id="ARBA00023163"/>
    </source>
</evidence>
<evidence type="ECO:0000313" key="9">
    <source>
        <dbReference type="Proteomes" id="UP000237000"/>
    </source>
</evidence>
<protein>
    <submittedName>
        <fullName evidence="8">AP2/ERF transcription factor</fullName>
    </submittedName>
</protein>
<evidence type="ECO:0000313" key="8">
    <source>
        <dbReference type="EMBL" id="PON91664.1"/>
    </source>
</evidence>
<comment type="subcellular location">
    <subcellularLocation>
        <location evidence="1">Nucleus</location>
    </subcellularLocation>
</comment>
<dbReference type="PANTHER" id="PTHR32467">
    <property type="entry name" value="AP2-LIKE ETHYLENE-RESPONSIVE TRANSCRIPTION FACTOR"/>
    <property type="match status" value="1"/>
</dbReference>
<dbReference type="OrthoDB" id="1433248at2759"/>
<dbReference type="EMBL" id="JXTC01000072">
    <property type="protein sequence ID" value="PON91664.1"/>
    <property type="molecule type" value="Genomic_DNA"/>
</dbReference>
<name>A0A2P5F1J8_TREOI</name>
<dbReference type="STRING" id="63057.A0A2P5F1J8"/>